<organism evidence="8 9">
    <name type="scientific">Lupinus luteus</name>
    <name type="common">European yellow lupine</name>
    <dbReference type="NCBI Taxonomy" id="3873"/>
    <lineage>
        <taxon>Eukaryota</taxon>
        <taxon>Viridiplantae</taxon>
        <taxon>Streptophyta</taxon>
        <taxon>Embryophyta</taxon>
        <taxon>Tracheophyta</taxon>
        <taxon>Spermatophyta</taxon>
        <taxon>Magnoliopsida</taxon>
        <taxon>eudicotyledons</taxon>
        <taxon>Gunneridae</taxon>
        <taxon>Pentapetalae</taxon>
        <taxon>rosids</taxon>
        <taxon>fabids</taxon>
        <taxon>Fabales</taxon>
        <taxon>Fabaceae</taxon>
        <taxon>Papilionoideae</taxon>
        <taxon>50 kb inversion clade</taxon>
        <taxon>genistoids sensu lato</taxon>
        <taxon>core genistoids</taxon>
        <taxon>Genisteae</taxon>
        <taxon>Lupinus</taxon>
    </lineage>
</organism>
<keyword evidence="5" id="KW-0732">Signal</keyword>
<comment type="caution">
    <text evidence="8">The sequence shown here is derived from an EMBL/GenBank/DDBJ whole genome shotgun (WGS) entry which is preliminary data.</text>
</comment>
<name>A0AAV1W422_LUPLU</name>
<dbReference type="InterPro" id="IPR001005">
    <property type="entry name" value="SANT/Myb"/>
</dbReference>
<feature type="domain" description="HTH myb-type" evidence="7">
    <location>
        <begin position="12"/>
        <end position="39"/>
    </location>
</feature>
<accession>A0AAV1W422</accession>
<keyword evidence="3" id="KW-0238">DNA-binding</keyword>
<feature type="chain" id="PRO_5043673761" evidence="5">
    <location>
        <begin position="17"/>
        <end position="244"/>
    </location>
</feature>
<dbReference type="InterPro" id="IPR009057">
    <property type="entry name" value="Homeodomain-like_sf"/>
</dbReference>
<evidence type="ECO:0000259" key="7">
    <source>
        <dbReference type="PROSITE" id="PS51294"/>
    </source>
</evidence>
<dbReference type="PANTHER" id="PTHR47994:SF5">
    <property type="entry name" value="F14D16.11-RELATED"/>
    <property type="match status" value="1"/>
</dbReference>
<dbReference type="EMBL" id="CAXHTB010000003">
    <property type="protein sequence ID" value="CAL0303922.1"/>
    <property type="molecule type" value="Genomic_DNA"/>
</dbReference>
<evidence type="ECO:0000313" key="8">
    <source>
        <dbReference type="EMBL" id="CAL0303922.1"/>
    </source>
</evidence>
<evidence type="ECO:0000256" key="4">
    <source>
        <dbReference type="ARBA" id="ARBA00023242"/>
    </source>
</evidence>
<dbReference type="PROSITE" id="PS51294">
    <property type="entry name" value="HTH_MYB"/>
    <property type="match status" value="1"/>
</dbReference>
<dbReference type="SUPFAM" id="SSF46689">
    <property type="entry name" value="Homeodomain-like"/>
    <property type="match status" value="1"/>
</dbReference>
<dbReference type="GO" id="GO:0005634">
    <property type="term" value="C:nucleus"/>
    <property type="evidence" value="ECO:0007669"/>
    <property type="project" value="UniProtKB-SubCell"/>
</dbReference>
<keyword evidence="4" id="KW-0539">Nucleus</keyword>
<dbReference type="Pfam" id="PF00249">
    <property type="entry name" value="Myb_DNA-binding"/>
    <property type="match status" value="1"/>
</dbReference>
<dbReference type="PROSITE" id="PS50090">
    <property type="entry name" value="MYB_LIKE"/>
    <property type="match status" value="1"/>
</dbReference>
<dbReference type="InterPro" id="IPR017930">
    <property type="entry name" value="Myb_dom"/>
</dbReference>
<evidence type="ECO:0000256" key="5">
    <source>
        <dbReference type="SAM" id="SignalP"/>
    </source>
</evidence>
<feature type="signal peptide" evidence="5">
    <location>
        <begin position="1"/>
        <end position="16"/>
    </location>
</feature>
<dbReference type="Gene3D" id="1.10.10.60">
    <property type="entry name" value="Homeodomain-like"/>
    <property type="match status" value="1"/>
</dbReference>
<evidence type="ECO:0000256" key="3">
    <source>
        <dbReference type="ARBA" id="ARBA00023125"/>
    </source>
</evidence>
<gene>
    <name evidence="8" type="ORF">LLUT_LOCUS4982</name>
</gene>
<dbReference type="AlphaFoldDB" id="A0AAV1W422"/>
<reference evidence="8 9" key="1">
    <citation type="submission" date="2024-03" db="EMBL/GenBank/DDBJ databases">
        <authorList>
            <person name="Martinez-Hernandez J."/>
        </authorList>
    </citation>
    <scope>NUCLEOTIDE SEQUENCE [LARGE SCALE GENOMIC DNA]</scope>
</reference>
<keyword evidence="2" id="KW-0677">Repeat</keyword>
<dbReference type="PANTHER" id="PTHR47994">
    <property type="entry name" value="F14D16.11-RELATED"/>
    <property type="match status" value="1"/>
</dbReference>
<dbReference type="InterPro" id="IPR015495">
    <property type="entry name" value="Myb_TF_plants"/>
</dbReference>
<keyword evidence="9" id="KW-1185">Reference proteome</keyword>
<feature type="domain" description="Myb-like" evidence="6">
    <location>
        <begin position="12"/>
        <end position="35"/>
    </location>
</feature>
<dbReference type="GO" id="GO:0003677">
    <property type="term" value="F:DNA binding"/>
    <property type="evidence" value="ECO:0007669"/>
    <property type="project" value="UniProtKB-KW"/>
</dbReference>
<evidence type="ECO:0000259" key="6">
    <source>
        <dbReference type="PROSITE" id="PS50090"/>
    </source>
</evidence>
<evidence type="ECO:0000256" key="1">
    <source>
        <dbReference type="ARBA" id="ARBA00004123"/>
    </source>
</evidence>
<protein>
    <submittedName>
        <fullName evidence="8">Uncharacterized protein</fullName>
    </submittedName>
</protein>
<dbReference type="CDD" id="cd00167">
    <property type="entry name" value="SANT"/>
    <property type="match status" value="1"/>
</dbReference>
<evidence type="ECO:0000256" key="2">
    <source>
        <dbReference type="ARBA" id="ARBA00022737"/>
    </source>
</evidence>
<comment type="subcellular location">
    <subcellularLocation>
        <location evidence="1">Nucleus</location>
    </subcellularLocation>
</comment>
<dbReference type="Proteomes" id="UP001497480">
    <property type="component" value="Unassembled WGS sequence"/>
</dbReference>
<evidence type="ECO:0000313" key="9">
    <source>
        <dbReference type="Proteomes" id="UP001497480"/>
    </source>
</evidence>
<proteinExistence type="predicted"/>
<sequence length="244" mass="27344">MYVLCVALWLMWSAIAARLPGRTDNEIKNYWNTHIKKRLLRSGIDPVTHAPRLDLLDMTSILRTVLGNPSLLDLQALVGAQALINPELLKLAATASLFASQNNTQQQQQLHYNNVNFQAQSREFNQFQTPNQINNVDGFIGNMGNLRCSSSLQNTIPTYLGENFVLQQNQVDDLIGKDQTLVQCLSNANEKLGYDSVISSPNHLNNNSSSTYVNSSTGEEERDSYCSDLFNFEIPDNLDISDFL</sequence>